<dbReference type="Gene3D" id="1.10.10.10">
    <property type="entry name" value="Winged helix-like DNA-binding domain superfamily/Winged helix DNA-binding domain"/>
    <property type="match status" value="1"/>
</dbReference>
<dbReference type="InterPro" id="IPR036388">
    <property type="entry name" value="WH-like_DNA-bd_sf"/>
</dbReference>
<dbReference type="PRINTS" id="PR00598">
    <property type="entry name" value="HTHMARR"/>
</dbReference>
<comment type="caution">
    <text evidence="5">The sequence shown here is derived from an EMBL/GenBank/DDBJ whole genome shotgun (WGS) entry which is preliminary data.</text>
</comment>
<evidence type="ECO:0000259" key="4">
    <source>
        <dbReference type="PROSITE" id="PS50995"/>
    </source>
</evidence>
<evidence type="ECO:0000256" key="3">
    <source>
        <dbReference type="ARBA" id="ARBA00023163"/>
    </source>
</evidence>
<dbReference type="SMART" id="SM00347">
    <property type="entry name" value="HTH_MARR"/>
    <property type="match status" value="1"/>
</dbReference>
<keyword evidence="6" id="KW-1185">Reference proteome</keyword>
<dbReference type="InterPro" id="IPR023187">
    <property type="entry name" value="Tscrpt_reg_MarR-type_CS"/>
</dbReference>
<evidence type="ECO:0000256" key="1">
    <source>
        <dbReference type="ARBA" id="ARBA00023015"/>
    </source>
</evidence>
<gene>
    <name evidence="5" type="ORF">ACFSW5_14770</name>
</gene>
<dbReference type="PANTHER" id="PTHR33164:SF43">
    <property type="entry name" value="HTH-TYPE TRANSCRIPTIONAL REPRESSOR YETL"/>
    <property type="match status" value="1"/>
</dbReference>
<dbReference type="PROSITE" id="PS50995">
    <property type="entry name" value="HTH_MARR_2"/>
    <property type="match status" value="1"/>
</dbReference>
<keyword evidence="3" id="KW-0804">Transcription</keyword>
<protein>
    <submittedName>
        <fullName evidence="5">MarR family winged helix-turn-helix transcriptional regulator</fullName>
    </submittedName>
</protein>
<dbReference type="InterPro" id="IPR039422">
    <property type="entry name" value="MarR/SlyA-like"/>
</dbReference>
<name>A0ABW5QYQ1_9BACL</name>
<dbReference type="PROSITE" id="PS01117">
    <property type="entry name" value="HTH_MARR_1"/>
    <property type="match status" value="1"/>
</dbReference>
<accession>A0ABW5QYQ1</accession>
<proteinExistence type="predicted"/>
<organism evidence="5 6">
    <name type="scientific">Paenibacillus thailandensis</name>
    <dbReference type="NCBI Taxonomy" id="393250"/>
    <lineage>
        <taxon>Bacteria</taxon>
        <taxon>Bacillati</taxon>
        <taxon>Bacillota</taxon>
        <taxon>Bacilli</taxon>
        <taxon>Bacillales</taxon>
        <taxon>Paenibacillaceae</taxon>
        <taxon>Paenibacillus</taxon>
    </lineage>
</organism>
<dbReference type="Proteomes" id="UP001597493">
    <property type="component" value="Unassembled WGS sequence"/>
</dbReference>
<feature type="domain" description="HTH marR-type" evidence="4">
    <location>
        <begin position="4"/>
        <end position="139"/>
    </location>
</feature>
<dbReference type="Pfam" id="PF01047">
    <property type="entry name" value="MarR"/>
    <property type="match status" value="1"/>
</dbReference>
<evidence type="ECO:0000313" key="6">
    <source>
        <dbReference type="Proteomes" id="UP001597493"/>
    </source>
</evidence>
<dbReference type="PANTHER" id="PTHR33164">
    <property type="entry name" value="TRANSCRIPTIONAL REGULATOR, MARR FAMILY"/>
    <property type="match status" value="1"/>
</dbReference>
<dbReference type="SUPFAM" id="SSF46785">
    <property type="entry name" value="Winged helix' DNA-binding domain"/>
    <property type="match status" value="1"/>
</dbReference>
<keyword evidence="1" id="KW-0805">Transcription regulation</keyword>
<keyword evidence="2" id="KW-0238">DNA-binding</keyword>
<dbReference type="InterPro" id="IPR036390">
    <property type="entry name" value="WH_DNA-bd_sf"/>
</dbReference>
<dbReference type="RefSeq" id="WP_379274471.1">
    <property type="nucleotide sequence ID" value="NZ_JBHUGT010000023.1"/>
</dbReference>
<dbReference type="EMBL" id="JBHUMY010000014">
    <property type="protein sequence ID" value="MFD2661514.1"/>
    <property type="molecule type" value="Genomic_DNA"/>
</dbReference>
<sequence>MTDKEDLFQVTTMFRTLLRSITQEWNKRGNEYNLTLPQFKMLYILDKSGPQSVSQLAEAMTITPAAITGISDKLLAEGFVLRERGETDRRVVYITLTDSGKRVLDQVYESQKEALNTFFHLLPEEDIQHLKRIFGRMLSNIENKQDSHER</sequence>
<dbReference type="InterPro" id="IPR000835">
    <property type="entry name" value="HTH_MarR-typ"/>
</dbReference>
<reference evidence="6" key="1">
    <citation type="journal article" date="2019" name="Int. J. Syst. Evol. Microbiol.">
        <title>The Global Catalogue of Microorganisms (GCM) 10K type strain sequencing project: providing services to taxonomists for standard genome sequencing and annotation.</title>
        <authorList>
            <consortium name="The Broad Institute Genomics Platform"/>
            <consortium name="The Broad Institute Genome Sequencing Center for Infectious Disease"/>
            <person name="Wu L."/>
            <person name="Ma J."/>
        </authorList>
    </citation>
    <scope>NUCLEOTIDE SEQUENCE [LARGE SCALE GENOMIC DNA]</scope>
    <source>
        <strain evidence="6">TISTR 1827</strain>
    </source>
</reference>
<evidence type="ECO:0000313" key="5">
    <source>
        <dbReference type="EMBL" id="MFD2661514.1"/>
    </source>
</evidence>
<evidence type="ECO:0000256" key="2">
    <source>
        <dbReference type="ARBA" id="ARBA00023125"/>
    </source>
</evidence>